<dbReference type="EMBL" id="JH992972">
    <property type="protein sequence ID" value="EKX52752.1"/>
    <property type="molecule type" value="Genomic_DNA"/>
</dbReference>
<reference evidence="4 6" key="1">
    <citation type="journal article" date="2012" name="Nature">
        <title>Algal genomes reveal evolutionary mosaicism and the fate of nucleomorphs.</title>
        <authorList>
            <consortium name="DOE Joint Genome Institute"/>
            <person name="Curtis B.A."/>
            <person name="Tanifuji G."/>
            <person name="Burki F."/>
            <person name="Gruber A."/>
            <person name="Irimia M."/>
            <person name="Maruyama S."/>
            <person name="Arias M.C."/>
            <person name="Ball S.G."/>
            <person name="Gile G.H."/>
            <person name="Hirakawa Y."/>
            <person name="Hopkins J.F."/>
            <person name="Kuo A."/>
            <person name="Rensing S.A."/>
            <person name="Schmutz J."/>
            <person name="Symeonidi A."/>
            <person name="Elias M."/>
            <person name="Eveleigh R.J."/>
            <person name="Herman E.K."/>
            <person name="Klute M.J."/>
            <person name="Nakayama T."/>
            <person name="Obornik M."/>
            <person name="Reyes-Prieto A."/>
            <person name="Armbrust E.V."/>
            <person name="Aves S.J."/>
            <person name="Beiko R.G."/>
            <person name="Coutinho P."/>
            <person name="Dacks J.B."/>
            <person name="Durnford D.G."/>
            <person name="Fast N.M."/>
            <person name="Green B.R."/>
            <person name="Grisdale C.J."/>
            <person name="Hempel F."/>
            <person name="Henrissat B."/>
            <person name="Hoppner M.P."/>
            <person name="Ishida K."/>
            <person name="Kim E."/>
            <person name="Koreny L."/>
            <person name="Kroth P.G."/>
            <person name="Liu Y."/>
            <person name="Malik S.B."/>
            <person name="Maier U.G."/>
            <person name="McRose D."/>
            <person name="Mock T."/>
            <person name="Neilson J.A."/>
            <person name="Onodera N.T."/>
            <person name="Poole A.M."/>
            <person name="Pritham E.J."/>
            <person name="Richards T.A."/>
            <person name="Rocap G."/>
            <person name="Roy S.W."/>
            <person name="Sarai C."/>
            <person name="Schaack S."/>
            <person name="Shirato S."/>
            <person name="Slamovits C.H."/>
            <person name="Spencer D.F."/>
            <person name="Suzuki S."/>
            <person name="Worden A.Z."/>
            <person name="Zauner S."/>
            <person name="Barry K."/>
            <person name="Bell C."/>
            <person name="Bharti A.K."/>
            <person name="Crow J.A."/>
            <person name="Grimwood J."/>
            <person name="Kramer R."/>
            <person name="Lindquist E."/>
            <person name="Lucas S."/>
            <person name="Salamov A."/>
            <person name="McFadden G.I."/>
            <person name="Lane C.E."/>
            <person name="Keeling P.J."/>
            <person name="Gray M.W."/>
            <person name="Grigoriev I.V."/>
            <person name="Archibald J.M."/>
        </authorList>
    </citation>
    <scope>NUCLEOTIDE SEQUENCE</scope>
    <source>
        <strain evidence="4 6">CCMP2712</strain>
    </source>
</reference>
<evidence type="ECO:0000256" key="2">
    <source>
        <dbReference type="SAM" id="SignalP"/>
    </source>
</evidence>
<feature type="chain" id="PRO_5008771857" description="Endonuclease/exonuclease/phosphatase domain-containing protein" evidence="2">
    <location>
        <begin position="31"/>
        <end position="389"/>
    </location>
</feature>
<evidence type="ECO:0000259" key="3">
    <source>
        <dbReference type="Pfam" id="PF03372"/>
    </source>
</evidence>
<dbReference type="AlphaFoldDB" id="L1JWM0"/>
<protein>
    <recommendedName>
        <fullName evidence="3">Endonuclease/exonuclease/phosphatase domain-containing protein</fullName>
    </recommendedName>
</protein>
<sequence>MNDSRSSSMLLVRAASVALLLLLLLAVITSTCCPSRPRVSGPSSPPLAVNVSQHGPLPSLRFLTFNVYGPFSGSSNVRERLSDLVRYVGKYDVIAMQEVFTMSVFGVVIWGHQRWLVDRMREQGFTYHVVPPDPWFGQNAGLLIVSRFPLTEAVWLPYTDWSGIDMWTWKGSIFADLEISDRLSRLKVGNTHLQCGKGRTLHSIQPRNWWLMGLEAFFLHLSSYAVNSCGIYTRSVRQSQVSEIVRHIRETVGLKLQEQHLLCDRCKLGGILLVGDLNIDARHQLKAYQAANRTLNPLEDILLAEQISKGQAVSFTDRNATDIIGFESLDYAWFSSVRSQQLANSSYVYVSGSAQVFGLKAFNETYGVGENKFISDHLALELQIKPVNA</sequence>
<dbReference type="HOGENOM" id="CLU_710701_0_0_1"/>
<evidence type="ECO:0000313" key="6">
    <source>
        <dbReference type="Proteomes" id="UP000011087"/>
    </source>
</evidence>
<dbReference type="OrthoDB" id="40902at2759"/>
<dbReference type="InterPro" id="IPR005135">
    <property type="entry name" value="Endo/exonuclease/phosphatase"/>
</dbReference>
<dbReference type="Proteomes" id="UP000011087">
    <property type="component" value="Unassembled WGS sequence"/>
</dbReference>
<gene>
    <name evidence="4" type="ORF">GUITHDRAFT_161279</name>
</gene>
<keyword evidence="2" id="KW-0732">Signal</keyword>
<proteinExistence type="inferred from homology"/>
<evidence type="ECO:0000256" key="1">
    <source>
        <dbReference type="ARBA" id="ARBA00006335"/>
    </source>
</evidence>
<name>L1JWM0_GUITC</name>
<dbReference type="PANTHER" id="PTHR16320">
    <property type="entry name" value="SPHINGOMYELINASE FAMILY MEMBER"/>
    <property type="match status" value="1"/>
</dbReference>
<dbReference type="EnsemblProtists" id="EKX52752">
    <property type="protein sequence ID" value="EKX52752"/>
    <property type="gene ID" value="GUITHDRAFT_161279"/>
</dbReference>
<dbReference type="PaxDb" id="55529-EKX52752"/>
<dbReference type="Pfam" id="PF03372">
    <property type="entry name" value="Exo_endo_phos"/>
    <property type="match status" value="1"/>
</dbReference>
<keyword evidence="6" id="KW-1185">Reference proteome</keyword>
<dbReference type="GeneID" id="17309135"/>
<dbReference type="GO" id="GO:0004767">
    <property type="term" value="F:sphingomyelin phosphodiesterase activity"/>
    <property type="evidence" value="ECO:0007669"/>
    <property type="project" value="InterPro"/>
</dbReference>
<dbReference type="Gene3D" id="3.60.10.10">
    <property type="entry name" value="Endonuclease/exonuclease/phosphatase"/>
    <property type="match status" value="1"/>
</dbReference>
<dbReference type="SUPFAM" id="SSF56219">
    <property type="entry name" value="DNase I-like"/>
    <property type="match status" value="1"/>
</dbReference>
<dbReference type="RefSeq" id="XP_005839732.1">
    <property type="nucleotide sequence ID" value="XM_005839675.1"/>
</dbReference>
<feature type="domain" description="Endonuclease/exonuclease/phosphatase" evidence="3">
    <location>
        <begin position="63"/>
        <end position="377"/>
    </location>
</feature>
<comment type="similarity">
    <text evidence="1">Belongs to the neutral sphingomyelinase family.</text>
</comment>
<organism evidence="4">
    <name type="scientific">Guillardia theta (strain CCMP2712)</name>
    <name type="common">Cryptophyte</name>
    <dbReference type="NCBI Taxonomy" id="905079"/>
    <lineage>
        <taxon>Eukaryota</taxon>
        <taxon>Cryptophyceae</taxon>
        <taxon>Pyrenomonadales</taxon>
        <taxon>Geminigeraceae</taxon>
        <taxon>Guillardia</taxon>
    </lineage>
</organism>
<evidence type="ECO:0000313" key="4">
    <source>
        <dbReference type="EMBL" id="EKX52752.1"/>
    </source>
</evidence>
<accession>L1JWM0</accession>
<dbReference type="PANTHER" id="PTHR16320:SF23">
    <property type="entry name" value="SPHINGOMYELINASE C 1"/>
    <property type="match status" value="1"/>
</dbReference>
<dbReference type="InterPro" id="IPR036691">
    <property type="entry name" value="Endo/exonu/phosph_ase_sf"/>
</dbReference>
<reference evidence="5" key="3">
    <citation type="submission" date="2016-03" db="UniProtKB">
        <authorList>
            <consortium name="EnsemblProtists"/>
        </authorList>
    </citation>
    <scope>IDENTIFICATION</scope>
</reference>
<evidence type="ECO:0000313" key="5">
    <source>
        <dbReference type="EnsemblProtists" id="EKX52752"/>
    </source>
</evidence>
<dbReference type="KEGG" id="gtt:GUITHDRAFT_161279"/>
<dbReference type="InterPro" id="IPR038772">
    <property type="entry name" value="Sph/SMPD2-like"/>
</dbReference>
<feature type="signal peptide" evidence="2">
    <location>
        <begin position="1"/>
        <end position="30"/>
    </location>
</feature>
<reference evidence="6" key="2">
    <citation type="submission" date="2012-11" db="EMBL/GenBank/DDBJ databases">
        <authorList>
            <person name="Kuo A."/>
            <person name="Curtis B.A."/>
            <person name="Tanifuji G."/>
            <person name="Burki F."/>
            <person name="Gruber A."/>
            <person name="Irimia M."/>
            <person name="Maruyama S."/>
            <person name="Arias M.C."/>
            <person name="Ball S.G."/>
            <person name="Gile G.H."/>
            <person name="Hirakawa Y."/>
            <person name="Hopkins J.F."/>
            <person name="Rensing S.A."/>
            <person name="Schmutz J."/>
            <person name="Symeonidi A."/>
            <person name="Elias M."/>
            <person name="Eveleigh R.J."/>
            <person name="Herman E.K."/>
            <person name="Klute M.J."/>
            <person name="Nakayama T."/>
            <person name="Obornik M."/>
            <person name="Reyes-Prieto A."/>
            <person name="Armbrust E.V."/>
            <person name="Aves S.J."/>
            <person name="Beiko R.G."/>
            <person name="Coutinho P."/>
            <person name="Dacks J.B."/>
            <person name="Durnford D.G."/>
            <person name="Fast N.M."/>
            <person name="Green B.R."/>
            <person name="Grisdale C."/>
            <person name="Hempe F."/>
            <person name="Henrissat B."/>
            <person name="Hoppner M.P."/>
            <person name="Ishida K.-I."/>
            <person name="Kim E."/>
            <person name="Koreny L."/>
            <person name="Kroth P.G."/>
            <person name="Liu Y."/>
            <person name="Malik S.-B."/>
            <person name="Maier U.G."/>
            <person name="McRose D."/>
            <person name="Mock T."/>
            <person name="Neilson J.A."/>
            <person name="Onodera N.T."/>
            <person name="Poole A.M."/>
            <person name="Pritham E.J."/>
            <person name="Richards T.A."/>
            <person name="Rocap G."/>
            <person name="Roy S.W."/>
            <person name="Sarai C."/>
            <person name="Schaack S."/>
            <person name="Shirato S."/>
            <person name="Slamovits C.H."/>
            <person name="Spencer D.F."/>
            <person name="Suzuki S."/>
            <person name="Worden A.Z."/>
            <person name="Zauner S."/>
            <person name="Barry K."/>
            <person name="Bell C."/>
            <person name="Bharti A.K."/>
            <person name="Crow J.A."/>
            <person name="Grimwood J."/>
            <person name="Kramer R."/>
            <person name="Lindquist E."/>
            <person name="Lucas S."/>
            <person name="Salamov A."/>
            <person name="McFadden G.I."/>
            <person name="Lane C.E."/>
            <person name="Keeling P.J."/>
            <person name="Gray M.W."/>
            <person name="Grigoriev I.V."/>
            <person name="Archibald J.M."/>
        </authorList>
    </citation>
    <scope>NUCLEOTIDE SEQUENCE</scope>
    <source>
        <strain evidence="6">CCMP2712</strain>
    </source>
</reference>